<dbReference type="OrthoDB" id="5957813at2759"/>
<dbReference type="OMA" id="PCAYRSV"/>
<evidence type="ECO:0000256" key="8">
    <source>
        <dbReference type="ARBA" id="ARBA00022989"/>
    </source>
</evidence>
<evidence type="ECO:0000256" key="9">
    <source>
        <dbReference type="ARBA" id="ARBA00023034"/>
    </source>
</evidence>
<dbReference type="Pfam" id="PF01762">
    <property type="entry name" value="Galactosyl_T"/>
    <property type="match status" value="1"/>
</dbReference>
<organism evidence="14 15">
    <name type="scientific">Chiloscyllium punctatum</name>
    <name type="common">Brownbanded bambooshark</name>
    <name type="synonym">Hemiscyllium punctatum</name>
    <dbReference type="NCBI Taxonomy" id="137246"/>
    <lineage>
        <taxon>Eukaryota</taxon>
        <taxon>Metazoa</taxon>
        <taxon>Chordata</taxon>
        <taxon>Craniata</taxon>
        <taxon>Vertebrata</taxon>
        <taxon>Chondrichthyes</taxon>
        <taxon>Elasmobranchii</taxon>
        <taxon>Galeomorphii</taxon>
        <taxon>Galeoidea</taxon>
        <taxon>Orectolobiformes</taxon>
        <taxon>Hemiscylliidae</taxon>
        <taxon>Chiloscyllium</taxon>
    </lineage>
</organism>
<evidence type="ECO:0000256" key="3">
    <source>
        <dbReference type="ARBA" id="ARBA00008661"/>
    </source>
</evidence>
<evidence type="ECO:0000256" key="2">
    <source>
        <dbReference type="ARBA" id="ARBA00004922"/>
    </source>
</evidence>
<reference evidence="14 15" key="1">
    <citation type="journal article" date="2018" name="Nat. Ecol. Evol.">
        <title>Shark genomes provide insights into elasmobranch evolution and the origin of vertebrates.</title>
        <authorList>
            <person name="Hara Y"/>
            <person name="Yamaguchi K"/>
            <person name="Onimaru K"/>
            <person name="Kadota M"/>
            <person name="Koyanagi M"/>
            <person name="Keeley SD"/>
            <person name="Tatsumi K"/>
            <person name="Tanaka K"/>
            <person name="Motone F"/>
            <person name="Kageyama Y"/>
            <person name="Nozu R"/>
            <person name="Adachi N"/>
            <person name="Nishimura O"/>
            <person name="Nakagawa R"/>
            <person name="Tanegashima C"/>
            <person name="Kiyatake I"/>
            <person name="Matsumoto R"/>
            <person name="Murakumo K"/>
            <person name="Nishida K"/>
            <person name="Terakita A"/>
            <person name="Kuratani S"/>
            <person name="Sato K"/>
            <person name="Hyodo S Kuraku.S."/>
        </authorList>
    </citation>
    <scope>NUCLEOTIDE SEQUENCE [LARGE SCALE GENOMIC DNA]</scope>
</reference>
<keyword evidence="5" id="KW-0808">Transferase</keyword>
<sequence length="443" mass="49887">MPGAGDYVGSHSSQQRLLFHPQALEGTVLPEAPQPPPSHHRPHSGKRMKLLQRKGLLWGACGFLTNLAVLWALWSWGRRWAWWWVDEDSALDPDSFWRPGCPLESLWNRERREMAWRLGAEGGGGGRNGLCRPDLEVADTFVDFQHLPQQMQDFLLYRHCRWYPLLLEPRGLCRGPGEVKLLLAVKSQAASFDRRQAIRQTWGAGRHRGVRLLFLLGQQGHPELSGLLGCESRLHGDLLQWAFLDTFFNLTLKEVLFLAWLGHRCPGARYIFKGDDDTFVNTGGLLDYLSGLGQVQGLDLFVGDLIVGGRPSRNASLKYYVPGAFYSGLYPPYAGGAGVLYSGFLARRLARVSRSVPLFPIDDVYTGMCLMRLGLSPVHHPGFCSFGLSPNVTDPWDPCVYRHLLVVHQRSPQENIRLWRLLHHPNISCQPGPSALDPEWSCN</sequence>
<dbReference type="GO" id="GO:0016758">
    <property type="term" value="F:hexosyltransferase activity"/>
    <property type="evidence" value="ECO:0007669"/>
    <property type="project" value="InterPro"/>
</dbReference>
<dbReference type="Proteomes" id="UP000287033">
    <property type="component" value="Unassembled WGS sequence"/>
</dbReference>
<keyword evidence="15" id="KW-1185">Reference proteome</keyword>
<keyword evidence="7 13" id="KW-0735">Signal-anchor</keyword>
<feature type="transmembrane region" description="Helical" evidence="13">
    <location>
        <begin position="56"/>
        <end position="76"/>
    </location>
</feature>
<evidence type="ECO:0000256" key="6">
    <source>
        <dbReference type="ARBA" id="ARBA00022692"/>
    </source>
</evidence>
<protein>
    <recommendedName>
        <fullName evidence="13">Hexosyltransferase</fullName>
        <ecNumber evidence="13">2.4.1.-</ecNumber>
    </recommendedName>
</protein>
<comment type="subcellular location">
    <subcellularLocation>
        <location evidence="1 13">Golgi apparatus membrane</location>
        <topology evidence="1 13">Single-pass type II membrane protein</topology>
    </subcellularLocation>
</comment>
<evidence type="ECO:0000256" key="7">
    <source>
        <dbReference type="ARBA" id="ARBA00022968"/>
    </source>
</evidence>
<dbReference type="Gene3D" id="3.90.550.50">
    <property type="match status" value="1"/>
</dbReference>
<dbReference type="GO" id="GO:0008194">
    <property type="term" value="F:UDP-glycosyltransferase activity"/>
    <property type="evidence" value="ECO:0007669"/>
    <property type="project" value="TreeGrafter"/>
</dbReference>
<keyword evidence="6 13" id="KW-0812">Transmembrane</keyword>
<keyword evidence="10" id="KW-0443">Lipid metabolism</keyword>
<name>A0A401RT78_CHIPU</name>
<evidence type="ECO:0000256" key="5">
    <source>
        <dbReference type="ARBA" id="ARBA00022679"/>
    </source>
</evidence>
<dbReference type="EMBL" id="BEZZ01002179">
    <property type="protein sequence ID" value="GCC21344.1"/>
    <property type="molecule type" value="Genomic_DNA"/>
</dbReference>
<dbReference type="AlphaFoldDB" id="A0A401RT78"/>
<comment type="caution">
    <text evidence="14">The sequence shown here is derived from an EMBL/GenBank/DDBJ whole genome shotgun (WGS) entry which is preliminary data.</text>
</comment>
<evidence type="ECO:0000256" key="1">
    <source>
        <dbReference type="ARBA" id="ARBA00004323"/>
    </source>
</evidence>
<proteinExistence type="inferred from homology"/>
<dbReference type="GO" id="GO:0000139">
    <property type="term" value="C:Golgi membrane"/>
    <property type="evidence" value="ECO:0007669"/>
    <property type="project" value="UniProtKB-SubCell"/>
</dbReference>
<evidence type="ECO:0000256" key="4">
    <source>
        <dbReference type="ARBA" id="ARBA00022676"/>
    </source>
</evidence>
<dbReference type="FunFam" id="3.90.550.50:FF:000001">
    <property type="entry name" value="Hexosyltransferase"/>
    <property type="match status" value="1"/>
</dbReference>
<dbReference type="GO" id="GO:0006629">
    <property type="term" value="P:lipid metabolic process"/>
    <property type="evidence" value="ECO:0007669"/>
    <property type="project" value="UniProtKB-KW"/>
</dbReference>
<dbReference type="PANTHER" id="PTHR11214:SF234">
    <property type="entry name" value="HEXOSYLTRANSFERASE"/>
    <property type="match status" value="1"/>
</dbReference>
<evidence type="ECO:0000256" key="13">
    <source>
        <dbReference type="RuleBase" id="RU363063"/>
    </source>
</evidence>
<evidence type="ECO:0000256" key="11">
    <source>
        <dbReference type="ARBA" id="ARBA00023136"/>
    </source>
</evidence>
<evidence type="ECO:0000313" key="15">
    <source>
        <dbReference type="Proteomes" id="UP000287033"/>
    </source>
</evidence>
<dbReference type="STRING" id="137246.A0A401RT78"/>
<dbReference type="EC" id="2.4.1.-" evidence="13"/>
<dbReference type="GO" id="GO:0030311">
    <property type="term" value="P:poly-N-acetyllactosamine biosynthetic process"/>
    <property type="evidence" value="ECO:0007669"/>
    <property type="project" value="TreeGrafter"/>
</dbReference>
<keyword evidence="8 13" id="KW-1133">Transmembrane helix</keyword>
<evidence type="ECO:0000313" key="14">
    <source>
        <dbReference type="EMBL" id="GCC21344.1"/>
    </source>
</evidence>
<keyword evidence="12" id="KW-0325">Glycoprotein</keyword>
<comment type="pathway">
    <text evidence="2">Protein modification; protein glycosylation.</text>
</comment>
<evidence type="ECO:0000256" key="12">
    <source>
        <dbReference type="ARBA" id="ARBA00023180"/>
    </source>
</evidence>
<gene>
    <name evidence="14" type="ORF">chiPu_0019813</name>
</gene>
<comment type="similarity">
    <text evidence="3 13">Belongs to the glycosyltransferase 31 family.</text>
</comment>
<keyword evidence="4 13" id="KW-0328">Glycosyltransferase</keyword>
<keyword evidence="11 13" id="KW-0472">Membrane</keyword>
<dbReference type="InterPro" id="IPR002659">
    <property type="entry name" value="Glyco_trans_31"/>
</dbReference>
<keyword evidence="9 13" id="KW-0333">Golgi apparatus</keyword>
<dbReference type="GO" id="GO:0006493">
    <property type="term" value="P:protein O-linked glycosylation"/>
    <property type="evidence" value="ECO:0007669"/>
    <property type="project" value="TreeGrafter"/>
</dbReference>
<evidence type="ECO:0000256" key="10">
    <source>
        <dbReference type="ARBA" id="ARBA00023098"/>
    </source>
</evidence>
<dbReference type="PANTHER" id="PTHR11214">
    <property type="entry name" value="BETA-1,3-N-ACETYLGLUCOSAMINYLTRANSFERASE"/>
    <property type="match status" value="1"/>
</dbReference>
<accession>A0A401RT78</accession>